<dbReference type="Proteomes" id="UP000264310">
    <property type="component" value="Unassembled WGS sequence"/>
</dbReference>
<name>A0A371X3A9_9HYPH</name>
<sequence length="173" mass="18268">MTAFRTEAGHPADATPSRGPAPVPPLADLVIRREEPGDAADVEALSSEAFGPGRFARAAERVRELHPVVESLCAVAVLPGAIVGSVRLTRLPNDGGLALMLGPLAVRPHLKGRGIGKLLMRNAADAARREGFSAIYLVGDRSYYAPLGYRPVEAGRIVLPRPADPGRVLVLDL</sequence>
<dbReference type="SUPFAM" id="SSF55729">
    <property type="entry name" value="Acyl-CoA N-acyltransferases (Nat)"/>
    <property type="match status" value="1"/>
</dbReference>
<feature type="domain" description="N-acetyltransferase" evidence="2">
    <location>
        <begin position="29"/>
        <end position="173"/>
    </location>
</feature>
<dbReference type="AlphaFoldDB" id="A0A371X3A9"/>
<evidence type="ECO:0000259" key="2">
    <source>
        <dbReference type="PROSITE" id="PS51186"/>
    </source>
</evidence>
<dbReference type="GO" id="GO:0008080">
    <property type="term" value="F:N-acetyltransferase activity"/>
    <property type="evidence" value="ECO:0007669"/>
    <property type="project" value="InterPro"/>
</dbReference>
<evidence type="ECO:0000313" key="4">
    <source>
        <dbReference type="Proteomes" id="UP000264310"/>
    </source>
</evidence>
<feature type="region of interest" description="Disordered" evidence="1">
    <location>
        <begin position="1"/>
        <end position="25"/>
    </location>
</feature>
<dbReference type="CDD" id="cd04301">
    <property type="entry name" value="NAT_SF"/>
    <property type="match status" value="1"/>
</dbReference>
<dbReference type="InterPro" id="IPR039840">
    <property type="entry name" value="NAA80"/>
</dbReference>
<evidence type="ECO:0000313" key="3">
    <source>
        <dbReference type="EMBL" id="RFC63715.1"/>
    </source>
</evidence>
<evidence type="ECO:0000256" key="1">
    <source>
        <dbReference type="SAM" id="MobiDB-lite"/>
    </source>
</evidence>
<dbReference type="OrthoDB" id="9815099at2"/>
<dbReference type="GO" id="GO:1905502">
    <property type="term" value="F:acetyl-CoA binding"/>
    <property type="evidence" value="ECO:0007669"/>
    <property type="project" value="TreeGrafter"/>
</dbReference>
<accession>A0A371X3A9</accession>
<dbReference type="GO" id="GO:0005737">
    <property type="term" value="C:cytoplasm"/>
    <property type="evidence" value="ECO:0007669"/>
    <property type="project" value="TreeGrafter"/>
</dbReference>
<proteinExistence type="predicted"/>
<organism evidence="3 4">
    <name type="scientific">Fulvimarina endophytica</name>
    <dbReference type="NCBI Taxonomy" id="2293836"/>
    <lineage>
        <taxon>Bacteria</taxon>
        <taxon>Pseudomonadati</taxon>
        <taxon>Pseudomonadota</taxon>
        <taxon>Alphaproteobacteria</taxon>
        <taxon>Hyphomicrobiales</taxon>
        <taxon>Aurantimonadaceae</taxon>
        <taxon>Fulvimarina</taxon>
    </lineage>
</organism>
<reference evidence="3 4" key="1">
    <citation type="submission" date="2018-08" db="EMBL/GenBank/DDBJ databases">
        <title>Fulvimarina sp. 85, whole genome shotgun sequence.</title>
        <authorList>
            <person name="Tuo L."/>
        </authorList>
    </citation>
    <scope>NUCLEOTIDE SEQUENCE [LARGE SCALE GENOMIC DNA]</scope>
    <source>
        <strain evidence="3 4">85</strain>
    </source>
</reference>
<dbReference type="RefSeq" id="WP_116683444.1">
    <property type="nucleotide sequence ID" value="NZ_QURL01000004.1"/>
</dbReference>
<dbReference type="InterPro" id="IPR000182">
    <property type="entry name" value="GNAT_dom"/>
</dbReference>
<comment type="caution">
    <text evidence="3">The sequence shown here is derived from an EMBL/GenBank/DDBJ whole genome shotgun (WGS) entry which is preliminary data.</text>
</comment>
<dbReference type="PROSITE" id="PS51186">
    <property type="entry name" value="GNAT"/>
    <property type="match status" value="1"/>
</dbReference>
<gene>
    <name evidence="3" type="ORF">DYI37_12005</name>
</gene>
<dbReference type="Gene3D" id="3.40.630.30">
    <property type="match status" value="1"/>
</dbReference>
<dbReference type="Pfam" id="PF00583">
    <property type="entry name" value="Acetyltransf_1"/>
    <property type="match status" value="1"/>
</dbReference>
<dbReference type="PANTHER" id="PTHR13538:SF4">
    <property type="entry name" value="N-ALPHA-ACETYLTRANSFERASE 80"/>
    <property type="match status" value="1"/>
</dbReference>
<keyword evidence="4" id="KW-1185">Reference proteome</keyword>
<dbReference type="PANTHER" id="PTHR13538">
    <property type="entry name" value="N-ACETYLTRANSFERASE 6"/>
    <property type="match status" value="1"/>
</dbReference>
<protein>
    <submittedName>
        <fullName evidence="3">N-acetyltransferase</fullName>
    </submittedName>
</protein>
<dbReference type="EMBL" id="QURL01000004">
    <property type="protein sequence ID" value="RFC63715.1"/>
    <property type="molecule type" value="Genomic_DNA"/>
</dbReference>
<dbReference type="InterPro" id="IPR016181">
    <property type="entry name" value="Acyl_CoA_acyltransferase"/>
</dbReference>
<keyword evidence="3" id="KW-0808">Transferase</keyword>